<dbReference type="AlphaFoldDB" id="H8GXF2"/>
<evidence type="ECO:0000313" key="1">
    <source>
        <dbReference type="EMBL" id="AFD24612.1"/>
    </source>
</evidence>
<dbReference type="eggNOG" id="COG3188">
    <property type="taxonomic scope" value="Bacteria"/>
</dbReference>
<dbReference type="STRING" id="745776.DGo_CA0685"/>
<dbReference type="HOGENOM" id="CLU_675646_0_0_0"/>
<name>H8GXF2_DEIGI</name>
<protein>
    <recommendedName>
        <fullName evidence="3">Fimbrial biogenesis outer membrane usher protein</fullName>
    </recommendedName>
</protein>
<gene>
    <name evidence="1" type="ordered locus">DGo_CA0685</name>
</gene>
<keyword evidence="2" id="KW-1185">Reference proteome</keyword>
<accession>H8GXF2</accession>
<sequence>MPAAALTGVYGLNERWSVAGEVLASAEQQRVQASVRYTDPAFNTGFSVRYDSRLRAPVVLTGDATYTRAEWRVGVNAAVVPTDLGASLLRGQVSMLRPRFVTTLGLQAAPGAGEYGVSLNGTGRLSDRLSLGGEGSLRTDGTGTLGWRLGVSLNWTPWEKVSVLAGAFTASTVGSGPQTVLATQVSYQPSPAHTFSSLITTQTGQTPAASLRYDYNRNVLASVSAATTGDFSVAGAATAAWVAGRAYLTQDQFGHGVLVRTGVPGLPLVINGQSVVADARGDALLMLSVAARTVNLTPDFERIPFTVSVVEDNREVALAPHGIVTVDWTSNFIQNMWVRLLRPDGTPVRYGRIDLPGGPTTDDEGWSLVPRQATPVTVQVQPDEDGGLPCRATLRAGQETSRCEPLP</sequence>
<organism evidence="1 2">
    <name type="scientific">Deinococcus gobiensis (strain DSM 21396 / JCM 16679 / CGMCC 1.7299 / I-0)</name>
    <dbReference type="NCBI Taxonomy" id="745776"/>
    <lineage>
        <taxon>Bacteria</taxon>
        <taxon>Thermotogati</taxon>
        <taxon>Deinococcota</taxon>
        <taxon>Deinococci</taxon>
        <taxon>Deinococcales</taxon>
        <taxon>Deinococcaceae</taxon>
        <taxon>Deinococcus</taxon>
    </lineage>
</organism>
<dbReference type="KEGG" id="dgo:DGo_CA0685"/>
<evidence type="ECO:0008006" key="3">
    <source>
        <dbReference type="Google" id="ProtNLM"/>
    </source>
</evidence>
<proteinExistence type="predicted"/>
<dbReference type="PATRIC" id="fig|745776.4.peg.702"/>
<evidence type="ECO:0000313" key="2">
    <source>
        <dbReference type="Proteomes" id="UP000007575"/>
    </source>
</evidence>
<reference evidence="1 2" key="1">
    <citation type="journal article" date="2012" name="PLoS ONE">
        <title>Genome sequence and transcriptome analysis of the radioresistant bacterium Deinococcus gobiensis: insights into the extreme environmental adaptations.</title>
        <authorList>
            <person name="Yuan M."/>
            <person name="Chen M."/>
            <person name="Zhang W."/>
            <person name="Lu W."/>
            <person name="Wang J."/>
            <person name="Yang M."/>
            <person name="Zhao P."/>
            <person name="Tang R."/>
            <person name="Li X."/>
            <person name="Hao Y."/>
            <person name="Zhou Z."/>
            <person name="Zhan Y."/>
            <person name="Yu H."/>
            <person name="Teng C."/>
            <person name="Yan Y."/>
            <person name="Ping S."/>
            <person name="Wang Y."/>
            <person name="Lin M."/>
        </authorList>
    </citation>
    <scope>NUCLEOTIDE SEQUENCE [LARGE SCALE GENOMIC DNA]</scope>
    <source>
        <strain evidence="1 2">I-0</strain>
    </source>
</reference>
<dbReference type="EMBL" id="CP002191">
    <property type="protein sequence ID" value="AFD24612.1"/>
    <property type="molecule type" value="Genomic_DNA"/>
</dbReference>
<dbReference type="Proteomes" id="UP000007575">
    <property type="component" value="Chromosome"/>
</dbReference>